<feature type="compositionally biased region" description="Polar residues" evidence="7">
    <location>
        <begin position="1250"/>
        <end position="1268"/>
    </location>
</feature>
<reference evidence="11 12" key="1">
    <citation type="journal article" date="2019" name="G3 (Bethesda)">
        <title>Sequencing of a Wild Apple (Malus baccata) Genome Unravels the Differences Between Cultivated and Wild Apple Species Regarding Disease Resistance and Cold Tolerance.</title>
        <authorList>
            <person name="Chen X."/>
        </authorList>
    </citation>
    <scope>NUCLEOTIDE SEQUENCE [LARGE SCALE GENOMIC DNA]</scope>
    <source>
        <strain evidence="12">cv. Shandingzi</strain>
        <tissue evidence="11">Leaves</tissue>
    </source>
</reference>
<evidence type="ECO:0000256" key="1">
    <source>
        <dbReference type="ARBA" id="ARBA00004167"/>
    </source>
</evidence>
<keyword evidence="4" id="KW-0735">Signal-anchor</keyword>
<gene>
    <name evidence="11" type="ORF">C1H46_014037</name>
</gene>
<feature type="domain" description="Trichome birefringence-like C-terminal" evidence="9">
    <location>
        <begin position="356"/>
        <end position="616"/>
    </location>
</feature>
<accession>A0A540MPJ8</accession>
<evidence type="ECO:0000259" key="9">
    <source>
        <dbReference type="Pfam" id="PF13839"/>
    </source>
</evidence>
<dbReference type="GO" id="GO:0016020">
    <property type="term" value="C:membrane"/>
    <property type="evidence" value="ECO:0007669"/>
    <property type="project" value="UniProtKB-SubCell"/>
</dbReference>
<organism evidence="11 12">
    <name type="scientific">Malus baccata</name>
    <name type="common">Siberian crab apple</name>
    <name type="synonym">Pyrus baccata</name>
    <dbReference type="NCBI Taxonomy" id="106549"/>
    <lineage>
        <taxon>Eukaryota</taxon>
        <taxon>Viridiplantae</taxon>
        <taxon>Streptophyta</taxon>
        <taxon>Embryophyta</taxon>
        <taxon>Tracheophyta</taxon>
        <taxon>Spermatophyta</taxon>
        <taxon>Magnoliopsida</taxon>
        <taxon>eudicotyledons</taxon>
        <taxon>Gunneridae</taxon>
        <taxon>Pentapetalae</taxon>
        <taxon>rosids</taxon>
        <taxon>fabids</taxon>
        <taxon>Rosales</taxon>
        <taxon>Rosaceae</taxon>
        <taxon>Amygdaloideae</taxon>
        <taxon>Maleae</taxon>
        <taxon>Malus</taxon>
    </lineage>
</organism>
<dbReference type="PANTHER" id="PTHR32285:SF19">
    <property type="entry name" value="PROTEIN TRICHOME BIREFRINGENCE-LIKE 6"/>
    <property type="match status" value="1"/>
</dbReference>
<dbReference type="InterPro" id="IPR026057">
    <property type="entry name" value="TBL_C"/>
</dbReference>
<feature type="domain" description="Trichome birefringence-like C-terminal" evidence="9">
    <location>
        <begin position="835"/>
        <end position="1095"/>
    </location>
</feature>
<evidence type="ECO:0000256" key="3">
    <source>
        <dbReference type="ARBA" id="ARBA00022692"/>
    </source>
</evidence>
<dbReference type="PANTHER" id="PTHR32285">
    <property type="entry name" value="PROTEIN TRICHOME BIREFRINGENCE-LIKE 9-RELATED"/>
    <property type="match status" value="1"/>
</dbReference>
<comment type="caution">
    <text evidence="11">The sequence shown here is derived from an EMBL/GenBank/DDBJ whole genome shotgun (WGS) entry which is preliminary data.</text>
</comment>
<proteinExistence type="inferred from homology"/>
<feature type="region of interest" description="Disordered" evidence="7">
    <location>
        <begin position="682"/>
        <end position="715"/>
    </location>
</feature>
<feature type="domain" description="Trichome birefringence-like N-terminal" evidence="10">
    <location>
        <begin position="305"/>
        <end position="355"/>
    </location>
</feature>
<evidence type="ECO:0000256" key="8">
    <source>
        <dbReference type="SAM" id="Phobius"/>
    </source>
</evidence>
<dbReference type="EMBL" id="VIEB01000217">
    <property type="protein sequence ID" value="TQE00310.1"/>
    <property type="molecule type" value="Genomic_DNA"/>
</dbReference>
<dbReference type="Pfam" id="PF14416">
    <property type="entry name" value="PMR5N"/>
    <property type="match status" value="3"/>
</dbReference>
<sequence length="1605" mass="182751">MKRPQLSIFSITLPTTSLVFYFSIASSIIFLSFVLIWVNISSPSNIPLPAQQTTNCLEYFNTSSIVFGFTPSPLAATVPPLPAADHPTNLTTRDDFIDKNNVSVTENSPSKDLSVLKLTDTPSSTPENASSSYFENEAQAVEVLQHELHDDEEEEEEDSGSRELDIIFDSNFTAVPAQQIPPAAILIDKIETNTHDDQNVPSVNTTVEQNAPLNRTHEEQTAPLANTTEEQNAPLMNKTEEQNAPILMNKTEEQNAAALSEKTVQAKSRKKKKARATSFDQMTQISSSGPLLVEEDKKIAKLGGCDFSTRGRWVEDESYPLYTSRSCPFIEEGFSCNGRLDKNFTMWRWQPQDCDIPRFDARKMLEFIRGKRLVFVGDSINKNQWQSMVCMLVGDKRNPNKPRFIRKRGSYSVVFVDYQCKVEFYPSVFLVEKVMTRVDQKQEQTSLRIDSIDHGSHRWREADILVFNTEHWWVEFKTNAGVNFFQEGDKIHPYLDVLTALRKGLMTWASWVDNYINPRKTQVFFRTSSPTHFSGGKWNLRQSCVGVSEPLLQPSGIVNEKDVIVEEVLKQMKTRVTLLNTTSLSEYRMDAHPSDIRDCSHWCLPGIPDVWNELLYLHLRVSQAVGAQNDLHVKNEDGGAGESDFIIDSNFTAVPAQQIPSAAILIDKIETNTHEDQNVPSVNTTVEQNAPLNRTHEEQTAPLKNTTEEQNAPLMNKTEEQNAPILMNKTEEQNAAALSEKTVQAKSRKKKKARATSFDQMTQISSSVPLLVEEDKKIAKLGGCDFSTRGRWVEDESYPLYTSRSCPFIEEGFSCNGRLDKNFTKWRWQPQDCDIPRFDARKMLEFIRGKRLVFVGDSINKNQWQSMVCMLVGDKRNPNKPRFIRKRGSYSVVFVDYQCKVEFYPSVFLVEQIMTRVDQKQEQTSLRIDSIDHGSHRWREADILVFNTEHWWVEFKTNAGVNFFQEGDKIHPYLDVLTALRKGLMTWASWVDNYINPRKTQVFFRTSSPTHFSGGKWNLPQSCVGVSEPLLQPSGIVNEKDVIVEEVLKQMKTRVTLLNTTSLSEYRMDAHPSDIRDCSHWCLPGIPDVWNELLYIHLRVSQAAGSQNDLHVKNEDGGASESDIFTNVTVVPAQSAPAATLFDKIENHNAPLVNKTKEQNEPMSLMNRTGQEQSAPISENRTDQEQTAALMNKIERESEVQNAPILMNKADQEQNPPTLMNKTTVEKNAALVEKPIKKRMAGKRKKKKSIATSFDQKSSTTQISSSGGMQDIEENKKRTTKLGGCDFSTRGRWVYDESYPLYTRRSCPFIYEGFDCQGSGRLDKNFTKWRWQPQDCEIPRFDATKMLELMRGKRLLYVGDSINRNQFESMVCMLMGDIRDPNRPRISHAKGTYSFYFVDYKFTVEFSPSVFLVEKGTKRVGQKQVQTSLRIDAIDQGSSRWRGADILVFDTEHWWTDSKTNSGKNFYQEGGKIHPYLDVHTALRKGLMTWAAWVDKSINPHKTQVFFRTSSPTHFSGGEWKLSRSCIGATEPLPKPSGMANKKDVVLEEVVKQMKTHVTLLNITSLSEYRIDAHPTAIKDCSHWCLPGLPDAWNELLFLHLLSDS</sequence>
<evidence type="ECO:0000256" key="6">
    <source>
        <dbReference type="ARBA" id="ARBA00023136"/>
    </source>
</evidence>
<feature type="compositionally biased region" description="Basic residues" evidence="7">
    <location>
        <begin position="1239"/>
        <end position="1249"/>
    </location>
</feature>
<keyword evidence="5 8" id="KW-1133">Transmembrane helix</keyword>
<keyword evidence="6 8" id="KW-0472">Membrane</keyword>
<keyword evidence="3 8" id="KW-0812">Transmembrane</keyword>
<evidence type="ECO:0000313" key="11">
    <source>
        <dbReference type="EMBL" id="TQE00310.1"/>
    </source>
</evidence>
<dbReference type="STRING" id="106549.A0A540MPJ8"/>
<evidence type="ECO:0008006" key="13">
    <source>
        <dbReference type="Google" id="ProtNLM"/>
    </source>
</evidence>
<feature type="region of interest" description="Disordered" evidence="7">
    <location>
        <begin position="734"/>
        <end position="758"/>
    </location>
</feature>
<dbReference type="GO" id="GO:0016413">
    <property type="term" value="F:O-acetyltransferase activity"/>
    <property type="evidence" value="ECO:0007669"/>
    <property type="project" value="InterPro"/>
</dbReference>
<dbReference type="GO" id="GO:0005794">
    <property type="term" value="C:Golgi apparatus"/>
    <property type="evidence" value="ECO:0007669"/>
    <property type="project" value="TreeGrafter"/>
</dbReference>
<dbReference type="Proteomes" id="UP000315295">
    <property type="component" value="Unassembled WGS sequence"/>
</dbReference>
<protein>
    <recommendedName>
        <fullName evidence="13">Trichome birefringence-like N-terminal domain-containing protein</fullName>
    </recommendedName>
</protein>
<dbReference type="Pfam" id="PF13839">
    <property type="entry name" value="PC-Esterase"/>
    <property type="match status" value="3"/>
</dbReference>
<evidence type="ECO:0000313" key="12">
    <source>
        <dbReference type="Proteomes" id="UP000315295"/>
    </source>
</evidence>
<dbReference type="InterPro" id="IPR029962">
    <property type="entry name" value="TBL"/>
</dbReference>
<feature type="domain" description="Trichome birefringence-like N-terminal" evidence="10">
    <location>
        <begin position="1285"/>
        <end position="1337"/>
    </location>
</feature>
<feature type="transmembrane region" description="Helical" evidence="8">
    <location>
        <begin position="20"/>
        <end position="40"/>
    </location>
</feature>
<evidence type="ECO:0000256" key="7">
    <source>
        <dbReference type="SAM" id="MobiDB-lite"/>
    </source>
</evidence>
<feature type="region of interest" description="Disordered" evidence="7">
    <location>
        <begin position="260"/>
        <end position="281"/>
    </location>
</feature>
<name>A0A540MPJ8_MALBA</name>
<feature type="compositionally biased region" description="Polar residues" evidence="7">
    <location>
        <begin position="682"/>
        <end position="692"/>
    </location>
</feature>
<evidence type="ECO:0000259" key="10">
    <source>
        <dbReference type="Pfam" id="PF14416"/>
    </source>
</evidence>
<feature type="region of interest" description="Disordered" evidence="7">
    <location>
        <begin position="1239"/>
        <end position="1278"/>
    </location>
</feature>
<keyword evidence="12" id="KW-1185">Reference proteome</keyword>
<evidence type="ECO:0000256" key="2">
    <source>
        <dbReference type="ARBA" id="ARBA00007727"/>
    </source>
</evidence>
<evidence type="ECO:0000256" key="5">
    <source>
        <dbReference type="ARBA" id="ARBA00022989"/>
    </source>
</evidence>
<feature type="domain" description="Trichome birefringence-like N-terminal" evidence="10">
    <location>
        <begin position="784"/>
        <end position="834"/>
    </location>
</feature>
<comment type="similarity">
    <text evidence="2">Belongs to the PC-esterase family. TBL subfamily.</text>
</comment>
<feature type="region of interest" description="Disordered" evidence="7">
    <location>
        <begin position="207"/>
        <end position="227"/>
    </location>
</feature>
<evidence type="ECO:0000256" key="4">
    <source>
        <dbReference type="ARBA" id="ARBA00022968"/>
    </source>
</evidence>
<comment type="subcellular location">
    <subcellularLocation>
        <location evidence="1">Membrane</location>
        <topology evidence="1">Single-pass membrane protein</topology>
    </subcellularLocation>
</comment>
<feature type="domain" description="Trichome birefringence-like C-terminal" evidence="9">
    <location>
        <begin position="1338"/>
        <end position="1598"/>
    </location>
</feature>
<dbReference type="InterPro" id="IPR025846">
    <property type="entry name" value="TBL_N"/>
</dbReference>